<evidence type="ECO:0000256" key="14">
    <source>
        <dbReference type="RuleBase" id="RU363047"/>
    </source>
</evidence>
<feature type="domain" description="G-protein coupled receptors family 1 profile" evidence="15">
    <location>
        <begin position="45"/>
        <end position="294"/>
    </location>
</feature>
<dbReference type="InterPro" id="IPR017452">
    <property type="entry name" value="GPCR_Rhodpsn_7TM"/>
</dbReference>
<accession>A0AAV3B3H0</accession>
<proteinExistence type="inferred from homology"/>
<feature type="transmembrane region" description="Helical" evidence="14">
    <location>
        <begin position="277"/>
        <end position="296"/>
    </location>
</feature>
<evidence type="ECO:0000256" key="6">
    <source>
        <dbReference type="ARBA" id="ARBA00022989"/>
    </source>
</evidence>
<dbReference type="GO" id="GO:0004984">
    <property type="term" value="F:olfactory receptor activity"/>
    <property type="evidence" value="ECO:0007669"/>
    <property type="project" value="InterPro"/>
</dbReference>
<evidence type="ECO:0000256" key="7">
    <source>
        <dbReference type="ARBA" id="ARBA00023040"/>
    </source>
</evidence>
<comment type="subcellular location">
    <subcellularLocation>
        <location evidence="1 14">Cell membrane</location>
        <topology evidence="1 14">Multi-pass membrane protein</topology>
    </subcellularLocation>
</comment>
<dbReference type="GO" id="GO:0005886">
    <property type="term" value="C:plasma membrane"/>
    <property type="evidence" value="ECO:0007669"/>
    <property type="project" value="UniProtKB-SubCell"/>
</dbReference>
<keyword evidence="7 13" id="KW-0297">G-protein coupled receptor</keyword>
<dbReference type="FunFam" id="1.20.1070.10:FF:000010">
    <property type="entry name" value="Olfactory receptor"/>
    <property type="match status" value="1"/>
</dbReference>
<evidence type="ECO:0000256" key="11">
    <source>
        <dbReference type="ARBA" id="ARBA00023180"/>
    </source>
</evidence>
<feature type="transmembrane region" description="Helical" evidence="14">
    <location>
        <begin position="246"/>
        <end position="265"/>
    </location>
</feature>
<dbReference type="PROSITE" id="PS00237">
    <property type="entry name" value="G_PROTEIN_RECEP_F1_1"/>
    <property type="match status" value="1"/>
</dbReference>
<dbReference type="InterPro" id="IPR000725">
    <property type="entry name" value="Olfact_rcpt"/>
</dbReference>
<evidence type="ECO:0000256" key="10">
    <source>
        <dbReference type="ARBA" id="ARBA00023170"/>
    </source>
</evidence>
<evidence type="ECO:0000313" key="17">
    <source>
        <dbReference type="Proteomes" id="UP001181693"/>
    </source>
</evidence>
<sequence length="309" mass="35267">MSALHHVDDHNNITSIVLTGFPDLKCFTFLFFSVLLFIYCVTITGNLFIIVLFVLSNILHSPMYFFISQLSLFDIILSTDILPNLLHIILHDGCTMSLTGCISQFFFFAHAEFSECFLLTLMSYDRYLAICKPLHYNSLMNPSICIKSLIIIWLLGLKMTLVDTISLFSLHYCGPNIIDHFFCDFEPILELSCSDTLFIQNQTLVIGFLCVIVPFILIVLSYFYISVTILKIQSITGRQKAFRTCSSHLTAVCIFYGTLTAVYLFPTKGELSILSKVLSLFYTVITPFLNPIIYTFRNKDFKKAIEKTI</sequence>
<evidence type="ECO:0000256" key="1">
    <source>
        <dbReference type="ARBA" id="ARBA00004651"/>
    </source>
</evidence>
<dbReference type="GO" id="GO:0004930">
    <property type="term" value="F:G protein-coupled receptor activity"/>
    <property type="evidence" value="ECO:0007669"/>
    <property type="project" value="UniProtKB-KW"/>
</dbReference>
<comment type="caution">
    <text evidence="16">The sequence shown here is derived from an EMBL/GenBank/DDBJ whole genome shotgun (WGS) entry which is preliminary data.</text>
</comment>
<keyword evidence="11" id="KW-0325">Glycoprotein</keyword>
<feature type="transmembrane region" description="Helical" evidence="14">
    <location>
        <begin position="204"/>
        <end position="225"/>
    </location>
</feature>
<keyword evidence="8 14" id="KW-0472">Membrane</keyword>
<feature type="transmembrane region" description="Helical" evidence="14">
    <location>
        <begin position="29"/>
        <end position="55"/>
    </location>
</feature>
<dbReference type="Pfam" id="PF13853">
    <property type="entry name" value="7tm_4"/>
    <property type="match status" value="1"/>
</dbReference>
<evidence type="ECO:0000313" key="16">
    <source>
        <dbReference type="EMBL" id="DBA29677.1"/>
    </source>
</evidence>
<keyword evidence="17" id="KW-1185">Reference proteome</keyword>
<evidence type="ECO:0000256" key="13">
    <source>
        <dbReference type="RuleBase" id="RU000688"/>
    </source>
</evidence>
<protein>
    <recommendedName>
        <fullName evidence="14">Olfactory receptor</fullName>
    </recommendedName>
</protein>
<dbReference type="PRINTS" id="PR00237">
    <property type="entry name" value="GPCRRHODOPSN"/>
</dbReference>
<reference evidence="16" key="1">
    <citation type="thesis" date="2020" institute="ProQuest LLC" country="789 East Eisenhower Parkway, Ann Arbor, MI, USA">
        <title>Comparative Genomics and Chromosome Evolution.</title>
        <authorList>
            <person name="Mudd A.B."/>
        </authorList>
    </citation>
    <scope>NUCLEOTIDE SEQUENCE</scope>
    <source>
        <strain evidence="16">1538</strain>
        <tissue evidence="16">Blood</tissue>
    </source>
</reference>
<evidence type="ECO:0000256" key="12">
    <source>
        <dbReference type="ARBA" id="ARBA00023224"/>
    </source>
</evidence>
<keyword evidence="5 14" id="KW-0552">Olfaction</keyword>
<dbReference type="PANTHER" id="PTHR24242">
    <property type="entry name" value="G-PROTEIN COUPLED RECEPTOR"/>
    <property type="match status" value="1"/>
</dbReference>
<comment type="similarity">
    <text evidence="13">Belongs to the G-protein coupled receptor 1 family.</text>
</comment>
<gene>
    <name evidence="16" type="ORF">GDO54_005741</name>
</gene>
<evidence type="ECO:0000256" key="2">
    <source>
        <dbReference type="ARBA" id="ARBA00022475"/>
    </source>
</evidence>
<organism evidence="16 17">
    <name type="scientific">Pyxicephalus adspersus</name>
    <name type="common">African bullfrog</name>
    <dbReference type="NCBI Taxonomy" id="30357"/>
    <lineage>
        <taxon>Eukaryota</taxon>
        <taxon>Metazoa</taxon>
        <taxon>Chordata</taxon>
        <taxon>Craniata</taxon>
        <taxon>Vertebrata</taxon>
        <taxon>Euteleostomi</taxon>
        <taxon>Amphibia</taxon>
        <taxon>Batrachia</taxon>
        <taxon>Anura</taxon>
        <taxon>Neobatrachia</taxon>
        <taxon>Ranoidea</taxon>
        <taxon>Pyxicephalidae</taxon>
        <taxon>Pyxicephalinae</taxon>
        <taxon>Pyxicephalus</taxon>
    </lineage>
</organism>
<dbReference type="SUPFAM" id="SSF81321">
    <property type="entry name" value="Family A G protein-coupled receptor-like"/>
    <property type="match status" value="1"/>
</dbReference>
<dbReference type="InterPro" id="IPR000276">
    <property type="entry name" value="GPCR_Rhodpsn"/>
</dbReference>
<keyword evidence="9" id="KW-1015">Disulfide bond</keyword>
<keyword evidence="6 14" id="KW-1133">Transmembrane helix</keyword>
<name>A0AAV3B3H0_PYXAD</name>
<evidence type="ECO:0000256" key="3">
    <source>
        <dbReference type="ARBA" id="ARBA00022606"/>
    </source>
</evidence>
<dbReference type="PANTHER" id="PTHR24242:SF253">
    <property type="entry name" value="OLFACTORY RECEPTOR-RELATED"/>
    <property type="match status" value="1"/>
</dbReference>
<keyword evidence="12 13" id="KW-0807">Transducer</keyword>
<evidence type="ECO:0000259" key="15">
    <source>
        <dbReference type="PROSITE" id="PS50262"/>
    </source>
</evidence>
<keyword evidence="3 14" id="KW-0716">Sensory transduction</keyword>
<evidence type="ECO:0000256" key="5">
    <source>
        <dbReference type="ARBA" id="ARBA00022725"/>
    </source>
</evidence>
<evidence type="ECO:0000256" key="4">
    <source>
        <dbReference type="ARBA" id="ARBA00022692"/>
    </source>
</evidence>
<keyword evidence="10 13" id="KW-0675">Receptor</keyword>
<feature type="transmembrane region" description="Helical" evidence="14">
    <location>
        <begin position="144"/>
        <end position="162"/>
    </location>
</feature>
<dbReference type="PRINTS" id="PR00245">
    <property type="entry name" value="OLFACTORYR"/>
</dbReference>
<dbReference type="AlphaFoldDB" id="A0AAV3B3H0"/>
<dbReference type="Gene3D" id="1.20.1070.10">
    <property type="entry name" value="Rhodopsin 7-helix transmembrane proteins"/>
    <property type="match status" value="1"/>
</dbReference>
<dbReference type="PROSITE" id="PS50262">
    <property type="entry name" value="G_PROTEIN_RECEP_F1_2"/>
    <property type="match status" value="1"/>
</dbReference>
<dbReference type="InterPro" id="IPR050939">
    <property type="entry name" value="Olfactory_GPCR1"/>
</dbReference>
<dbReference type="Proteomes" id="UP001181693">
    <property type="component" value="Unassembled WGS sequence"/>
</dbReference>
<evidence type="ECO:0000256" key="8">
    <source>
        <dbReference type="ARBA" id="ARBA00023136"/>
    </source>
</evidence>
<keyword evidence="2 14" id="KW-1003">Cell membrane</keyword>
<dbReference type="EMBL" id="DYDO01000002">
    <property type="protein sequence ID" value="DBA29677.1"/>
    <property type="molecule type" value="Genomic_DNA"/>
</dbReference>
<keyword evidence="4 13" id="KW-0812">Transmembrane</keyword>
<evidence type="ECO:0000256" key="9">
    <source>
        <dbReference type="ARBA" id="ARBA00023157"/>
    </source>
</evidence>